<feature type="compositionally biased region" description="Pro residues" evidence="1">
    <location>
        <begin position="46"/>
        <end position="70"/>
    </location>
</feature>
<dbReference type="AlphaFoldDB" id="Z9JX75"/>
<reference evidence="2 3" key="1">
    <citation type="submission" date="2014-02" db="EMBL/GenBank/DDBJ databases">
        <title>Genome sequence of Brachybacterium phenoliresistens strain W13A50.</title>
        <authorList>
            <person name="Wang X."/>
        </authorList>
    </citation>
    <scope>NUCLEOTIDE SEQUENCE [LARGE SCALE GENOMIC DNA]</scope>
    <source>
        <strain evidence="2 3">W13A50</strain>
    </source>
</reference>
<dbReference type="PATRIC" id="fig|396014.3.peg.429"/>
<feature type="region of interest" description="Disordered" evidence="1">
    <location>
        <begin position="35"/>
        <end position="89"/>
    </location>
</feature>
<evidence type="ECO:0000313" key="2">
    <source>
        <dbReference type="EMBL" id="EWS82799.1"/>
    </source>
</evidence>
<evidence type="ECO:0000313" key="3">
    <source>
        <dbReference type="Proteomes" id="UP000023067"/>
    </source>
</evidence>
<protein>
    <submittedName>
        <fullName evidence="2">Uncharacterized protein</fullName>
    </submittedName>
</protein>
<proteinExistence type="predicted"/>
<sequence>MGPPVRARASVLLTVGASALAVLCLVVAIVLSSSGAPQNGAGPSSSPSPPPPPSAPPPSSGPPPSSPAAPPDRGVNRTDEEGQRVWDGAPDPAMEAAATLPVQELLWTRTDVFAGAALTSDGTMLEIFVTDDGAEVVDQARDLLGAEFDAYVRVAPVEHSWDELTAAQDAVFAGDGAEGLGIISAGIDIVGNHLDVGIDVEMDGERIAAAHPEGITASTPRTTPLERHLVPIAAEHDVLIDLRAEEMAVAA</sequence>
<organism evidence="2 3">
    <name type="scientific">Brachybacterium phenoliresistens</name>
    <dbReference type="NCBI Taxonomy" id="396014"/>
    <lineage>
        <taxon>Bacteria</taxon>
        <taxon>Bacillati</taxon>
        <taxon>Actinomycetota</taxon>
        <taxon>Actinomycetes</taxon>
        <taxon>Micrococcales</taxon>
        <taxon>Dermabacteraceae</taxon>
        <taxon>Brachybacterium</taxon>
    </lineage>
</organism>
<dbReference type="HOGENOM" id="CLU_1105460_0_0_11"/>
<dbReference type="Proteomes" id="UP000023067">
    <property type="component" value="Unassembled WGS sequence"/>
</dbReference>
<comment type="caution">
    <text evidence="2">The sequence shown here is derived from an EMBL/GenBank/DDBJ whole genome shotgun (WGS) entry which is preliminary data.</text>
</comment>
<accession>Z9JX75</accession>
<keyword evidence="3" id="KW-1185">Reference proteome</keyword>
<dbReference type="STRING" id="396014.BF93_07195"/>
<feature type="compositionally biased region" description="Basic and acidic residues" evidence="1">
    <location>
        <begin position="74"/>
        <end position="84"/>
    </location>
</feature>
<dbReference type="EMBL" id="JDYK01000002">
    <property type="protein sequence ID" value="EWS82799.1"/>
    <property type="molecule type" value="Genomic_DNA"/>
</dbReference>
<name>Z9JX75_9MICO</name>
<evidence type="ECO:0000256" key="1">
    <source>
        <dbReference type="SAM" id="MobiDB-lite"/>
    </source>
</evidence>
<gene>
    <name evidence="2" type="ORF">BF93_07195</name>
</gene>
<feature type="compositionally biased region" description="Low complexity" evidence="1">
    <location>
        <begin position="35"/>
        <end position="45"/>
    </location>
</feature>